<dbReference type="EMBL" id="BK015796">
    <property type="protein sequence ID" value="DAE25315.1"/>
    <property type="molecule type" value="Genomic_DNA"/>
</dbReference>
<evidence type="ECO:0000313" key="1">
    <source>
        <dbReference type="EMBL" id="DAE25315.1"/>
    </source>
</evidence>
<name>A0A8S5R2J8_9CAUD</name>
<protein>
    <submittedName>
        <fullName evidence="1">Uncharacterized protein</fullName>
    </submittedName>
</protein>
<sequence>MKAPIPEAYTPNDVWFDLLDGVVLSCDTAAGLAKWLDAEYFELEGLPCILIPSPRGDIVARSGDIVAKDAKGFVRVVRLRKKLLSGSRPTPLDVSNRVR</sequence>
<organism evidence="1">
    <name type="scientific">Siphoviridae sp. ctj7g1</name>
    <dbReference type="NCBI Taxonomy" id="2826438"/>
    <lineage>
        <taxon>Viruses</taxon>
        <taxon>Duplodnaviria</taxon>
        <taxon>Heunggongvirae</taxon>
        <taxon>Uroviricota</taxon>
        <taxon>Caudoviricetes</taxon>
    </lineage>
</organism>
<reference evidence="1" key="1">
    <citation type="journal article" date="2021" name="Proc. Natl. Acad. Sci. U.S.A.">
        <title>A Catalog of Tens of Thousands of Viruses from Human Metagenomes Reveals Hidden Associations with Chronic Diseases.</title>
        <authorList>
            <person name="Tisza M.J."/>
            <person name="Buck C.B."/>
        </authorList>
    </citation>
    <scope>NUCLEOTIDE SEQUENCE</scope>
    <source>
        <strain evidence="1">Ctj7g1</strain>
    </source>
</reference>
<accession>A0A8S5R2J8</accession>
<proteinExistence type="predicted"/>